<comment type="caution">
    <text evidence="2">The sequence shown here is derived from an EMBL/GenBank/DDBJ whole genome shotgun (WGS) entry which is preliminary data.</text>
</comment>
<accession>A0A483ISU5</accession>
<dbReference type="EMBL" id="SDCJ01000016">
    <property type="protein sequence ID" value="TCX36603.1"/>
    <property type="molecule type" value="Genomic_DNA"/>
</dbReference>
<dbReference type="Gene3D" id="3.30.2420.10">
    <property type="entry name" value="TonB"/>
    <property type="match status" value="1"/>
</dbReference>
<dbReference type="RefSeq" id="WP_048255515.1">
    <property type="nucleotide sequence ID" value="NZ_JACFZK010000038.1"/>
</dbReference>
<name>A0A483ISU5_KLEPN</name>
<dbReference type="Pfam" id="PF03544">
    <property type="entry name" value="TonB_C"/>
    <property type="match status" value="1"/>
</dbReference>
<protein>
    <recommendedName>
        <fullName evidence="1">TonB C-terminal domain-containing protein</fullName>
    </recommendedName>
</protein>
<organism evidence="2">
    <name type="scientific">Klebsiella pneumoniae</name>
    <dbReference type="NCBI Taxonomy" id="573"/>
    <lineage>
        <taxon>Bacteria</taxon>
        <taxon>Pseudomonadati</taxon>
        <taxon>Pseudomonadota</taxon>
        <taxon>Gammaproteobacteria</taxon>
        <taxon>Enterobacterales</taxon>
        <taxon>Enterobacteriaceae</taxon>
        <taxon>Klebsiella/Raoultella group</taxon>
        <taxon>Klebsiella</taxon>
        <taxon>Klebsiella pneumoniae complex</taxon>
    </lineage>
</organism>
<dbReference type="GO" id="GO:0055085">
    <property type="term" value="P:transmembrane transport"/>
    <property type="evidence" value="ECO:0007669"/>
    <property type="project" value="InterPro"/>
</dbReference>
<gene>
    <name evidence="2" type="ORF">ETE75_20285</name>
</gene>
<sequence>MKIPIILLAVALAGCSARPVNTIKFPDRAYQYGVYGTVHVQYDVSNDGRIENIVVNDDDEGFFTKQIVNDMKHWRLEKGHPKKAQKLIVAFERDRVRAKGGFLEN</sequence>
<proteinExistence type="predicted"/>
<dbReference type="AlphaFoldDB" id="A0A483ISU5"/>
<reference evidence="2" key="1">
    <citation type="submission" date="2019-01" db="EMBL/GenBank/DDBJ databases">
        <authorList>
            <person name="Lista F."/>
            <person name="Anselmo A."/>
        </authorList>
    </citation>
    <scope>NUCLEOTIDE SEQUENCE</scope>
    <source>
        <strain evidence="2">13S</strain>
    </source>
</reference>
<dbReference type="InterPro" id="IPR037682">
    <property type="entry name" value="TonB_C"/>
</dbReference>
<evidence type="ECO:0000259" key="1">
    <source>
        <dbReference type="Pfam" id="PF03544"/>
    </source>
</evidence>
<dbReference type="PROSITE" id="PS51257">
    <property type="entry name" value="PROKAR_LIPOPROTEIN"/>
    <property type="match status" value="1"/>
</dbReference>
<dbReference type="SUPFAM" id="SSF74653">
    <property type="entry name" value="TolA/TonB C-terminal domain"/>
    <property type="match status" value="1"/>
</dbReference>
<evidence type="ECO:0000313" key="2">
    <source>
        <dbReference type="EMBL" id="TCX36603.1"/>
    </source>
</evidence>
<feature type="domain" description="TonB C-terminal" evidence="1">
    <location>
        <begin position="23"/>
        <end position="82"/>
    </location>
</feature>